<dbReference type="GO" id="GO:0016787">
    <property type="term" value="F:hydrolase activity"/>
    <property type="evidence" value="ECO:0007669"/>
    <property type="project" value="UniProtKB-KW"/>
</dbReference>
<keyword evidence="1" id="KW-0378">Hydrolase</keyword>
<organism evidence="1 2">
    <name type="scientific">Ectorhizobium quercum</name>
    <dbReference type="NCBI Taxonomy" id="2965071"/>
    <lineage>
        <taxon>Bacteria</taxon>
        <taxon>Pseudomonadati</taxon>
        <taxon>Pseudomonadota</taxon>
        <taxon>Alphaproteobacteria</taxon>
        <taxon>Hyphomicrobiales</taxon>
        <taxon>Rhizobiaceae</taxon>
        <taxon>Ectorhizobium</taxon>
    </lineage>
</organism>
<evidence type="ECO:0000313" key="1">
    <source>
        <dbReference type="EMBL" id="MCX8999419.1"/>
    </source>
</evidence>
<dbReference type="AlphaFoldDB" id="A0AAE3N4A5"/>
<protein>
    <submittedName>
        <fullName evidence="1">Alpha/beta hydrolase</fullName>
    </submittedName>
</protein>
<dbReference type="Gene3D" id="3.40.50.1820">
    <property type="entry name" value="alpha/beta hydrolase"/>
    <property type="match status" value="1"/>
</dbReference>
<comment type="caution">
    <text evidence="1">The sequence shown here is derived from an EMBL/GenBank/DDBJ whole genome shotgun (WGS) entry which is preliminary data.</text>
</comment>
<name>A0AAE3N4A5_9HYPH</name>
<reference evidence="1" key="1">
    <citation type="submission" date="2022-07" db="EMBL/GenBank/DDBJ databases">
        <title>Ectorhizobium quercum gen.nov., sp. nov.</title>
        <authorList>
            <person name="Ma T."/>
            <person name="Li Y."/>
        </authorList>
    </citation>
    <scope>NUCLEOTIDE SEQUENCE</scope>
    <source>
        <strain evidence="1">BDR2-2</strain>
    </source>
</reference>
<gene>
    <name evidence="1" type="ORF">NOF55_20125</name>
</gene>
<proteinExistence type="predicted"/>
<dbReference type="Proteomes" id="UP001208771">
    <property type="component" value="Unassembled WGS sequence"/>
</dbReference>
<dbReference type="RefSeq" id="WP_306412907.1">
    <property type="nucleotide sequence ID" value="NZ_JANFPI010000007.1"/>
</dbReference>
<sequence>MSAKEIDATKTGDGMLPYDKGFTVHEACKADARFSYSLYVPPSALEAGSKPRLLVFIHGTGRRFDPALQALASFGRWNNCVIMCPLFPSGVRGDRNLHGYKYIREGDIRYDLVLLAMIDEMSERYAKDFSRFMLCGFSGGGHFAHRFLLLHPDRMSACSIGAPGSVTRLDPERSWWVGIKDVPSIFGITVDLERLRTVPVHMAAGSVDLETWEIMHRPQSAYFMDGANDAGETRPERLQALKTSFEAAGMRCQLEMIPGAAHDENAYLNAAQDFFAQIIRER</sequence>
<dbReference type="EMBL" id="JANFPI010000007">
    <property type="protein sequence ID" value="MCX8999419.1"/>
    <property type="molecule type" value="Genomic_DNA"/>
</dbReference>
<accession>A0AAE3N4A5</accession>
<dbReference type="InterPro" id="IPR029058">
    <property type="entry name" value="AB_hydrolase_fold"/>
</dbReference>
<keyword evidence="2" id="KW-1185">Reference proteome</keyword>
<evidence type="ECO:0000313" key="2">
    <source>
        <dbReference type="Proteomes" id="UP001208771"/>
    </source>
</evidence>
<dbReference type="SUPFAM" id="SSF53474">
    <property type="entry name" value="alpha/beta-Hydrolases"/>
    <property type="match status" value="1"/>
</dbReference>